<keyword evidence="1" id="KW-0489">Methyltransferase</keyword>
<accession>A0ABN2YLG3</accession>
<comment type="caution">
    <text evidence="1">The sequence shown here is derived from an EMBL/GenBank/DDBJ whole genome shotgun (WGS) entry which is preliminary data.</text>
</comment>
<dbReference type="CDD" id="cd02440">
    <property type="entry name" value="AdoMet_MTases"/>
    <property type="match status" value="1"/>
</dbReference>
<dbReference type="Gene3D" id="3.40.50.150">
    <property type="entry name" value="Vaccinia Virus protein VP39"/>
    <property type="match status" value="1"/>
</dbReference>
<proteinExistence type="predicted"/>
<keyword evidence="2" id="KW-1185">Reference proteome</keyword>
<evidence type="ECO:0000313" key="1">
    <source>
        <dbReference type="EMBL" id="GAA2128965.1"/>
    </source>
</evidence>
<dbReference type="EMBL" id="BAAAQQ010000013">
    <property type="protein sequence ID" value="GAA2128965.1"/>
    <property type="molecule type" value="Genomic_DNA"/>
</dbReference>
<dbReference type="GO" id="GO:0008168">
    <property type="term" value="F:methyltransferase activity"/>
    <property type="evidence" value="ECO:0007669"/>
    <property type="project" value="UniProtKB-KW"/>
</dbReference>
<keyword evidence="1" id="KW-0808">Transferase</keyword>
<reference evidence="1 2" key="1">
    <citation type="journal article" date="2019" name="Int. J. Syst. Evol. Microbiol.">
        <title>The Global Catalogue of Microorganisms (GCM) 10K type strain sequencing project: providing services to taxonomists for standard genome sequencing and annotation.</title>
        <authorList>
            <consortium name="The Broad Institute Genomics Platform"/>
            <consortium name="The Broad Institute Genome Sequencing Center for Infectious Disease"/>
            <person name="Wu L."/>
            <person name="Ma J."/>
        </authorList>
    </citation>
    <scope>NUCLEOTIDE SEQUENCE [LARGE SCALE GENOMIC DNA]</scope>
    <source>
        <strain evidence="1 2">JCM 16021</strain>
    </source>
</reference>
<protein>
    <submittedName>
        <fullName evidence="1">Class I SAM-dependent methyltransferase</fullName>
    </submittedName>
</protein>
<dbReference type="Proteomes" id="UP001500575">
    <property type="component" value="Unassembled WGS sequence"/>
</dbReference>
<dbReference type="SUPFAM" id="SSF53335">
    <property type="entry name" value="S-adenosyl-L-methionine-dependent methyltransferases"/>
    <property type="match status" value="1"/>
</dbReference>
<organism evidence="1 2">
    <name type="scientific">Nocardioides bigeumensis</name>
    <dbReference type="NCBI Taxonomy" id="433657"/>
    <lineage>
        <taxon>Bacteria</taxon>
        <taxon>Bacillati</taxon>
        <taxon>Actinomycetota</taxon>
        <taxon>Actinomycetes</taxon>
        <taxon>Propionibacteriales</taxon>
        <taxon>Nocardioidaceae</taxon>
        <taxon>Nocardioides</taxon>
    </lineage>
</organism>
<name>A0ABN2YLG3_9ACTN</name>
<dbReference type="Pfam" id="PF13489">
    <property type="entry name" value="Methyltransf_23"/>
    <property type="match status" value="1"/>
</dbReference>
<sequence>MTHQPGSSSVEAPDYWWFAARARLLEAALAPYLGAPARLLDVGSADGPSAAWMRGDHTHVTLDLDARGLTAGRGVVGALPHLPFADGSFDVVAAFDVVEHVESEAAALDELARVLSSGGRLLVSVPAYQWAWSHHDVRAGHYRRYTRPRIVAAVERAGLTVERATYAFGAVFPLFAGQRLLQRVRSGPPAERLPSVHPVLDRVLRGASAAEARVLPRVDLPFGSSVLLAATRP</sequence>
<dbReference type="RefSeq" id="WP_344304606.1">
    <property type="nucleotide sequence ID" value="NZ_BAAAQQ010000013.1"/>
</dbReference>
<dbReference type="GO" id="GO:0032259">
    <property type="term" value="P:methylation"/>
    <property type="evidence" value="ECO:0007669"/>
    <property type="project" value="UniProtKB-KW"/>
</dbReference>
<evidence type="ECO:0000313" key="2">
    <source>
        <dbReference type="Proteomes" id="UP001500575"/>
    </source>
</evidence>
<gene>
    <name evidence="1" type="ORF">GCM10009843_30050</name>
</gene>
<dbReference type="InterPro" id="IPR029063">
    <property type="entry name" value="SAM-dependent_MTases_sf"/>
</dbReference>